<protein>
    <recommendedName>
        <fullName evidence="3">Winged helix DNA-binding domain-containing protein</fullName>
    </recommendedName>
</protein>
<dbReference type="InterPro" id="IPR009351">
    <property type="entry name" value="AlkZ-like"/>
</dbReference>
<sequence length="350" mass="40540">MIPTIRLHSQQLINPVFNNPKDLVSWMGGIQAQDYTMSKWAIGIRLKAGNLQTVNEALAKGDILRIHVMRPTWHYVAAEDIRWMLKLSSRRIITANDSFAKSRGQDISVDIYNKANRLLEKALAGHNHLTKQEIDNIFKEGGLETNERLSNRFLIHAEAEGLICSGADKNNKITFALLDERVPPIQELHKEEALAILARKYFRSHSPASLKDFVWWSGLSVTEARQGIAAIEQELLTDRFLAQKLYVHQSYKEEKTTDILHILPSYDEYLISYKDRTDVLNKEYQHKAFNSFGIFRPVILYNGQIVGNWNKVIQKQTTHIEMNWFKKNTKIKRELLSLAERKYLTFFSEL</sequence>
<accession>A0A069SLW6</accession>
<dbReference type="PANTHER" id="PTHR38479:SF2">
    <property type="entry name" value="WINGED HELIX DNA-BINDING DOMAIN-CONTAINING PROTEIN"/>
    <property type="match status" value="1"/>
</dbReference>
<dbReference type="PANTHER" id="PTHR38479">
    <property type="entry name" value="LMO0824 PROTEIN"/>
    <property type="match status" value="1"/>
</dbReference>
<comment type="caution">
    <text evidence="1">The sequence shown here is derived from an EMBL/GenBank/DDBJ whole genome shotgun (WGS) entry which is preliminary data.</text>
</comment>
<proteinExistence type="predicted"/>
<dbReference type="DNASU" id="5303297"/>
<name>A0A069SLW6_PHOVU</name>
<dbReference type="Proteomes" id="UP000027661">
    <property type="component" value="Unassembled WGS sequence"/>
</dbReference>
<dbReference type="RefSeq" id="WP_005846216.1">
    <property type="nucleotide sequence ID" value="NZ_JNHM01000012.1"/>
</dbReference>
<gene>
    <name evidence="1" type="ORF">M099_0973</name>
</gene>
<dbReference type="EMBL" id="JNHM01000012">
    <property type="protein sequence ID" value="KDS55676.1"/>
    <property type="molecule type" value="Genomic_DNA"/>
</dbReference>
<dbReference type="AlphaFoldDB" id="A0A069SLW6"/>
<evidence type="ECO:0000313" key="2">
    <source>
        <dbReference type="Proteomes" id="UP000027661"/>
    </source>
</evidence>
<dbReference type="Pfam" id="PF06224">
    <property type="entry name" value="AlkZ-like"/>
    <property type="match status" value="1"/>
</dbReference>
<evidence type="ECO:0008006" key="3">
    <source>
        <dbReference type="Google" id="ProtNLM"/>
    </source>
</evidence>
<organism evidence="1 2">
    <name type="scientific">Phocaeicola vulgatus str. 3975 RP4</name>
    <dbReference type="NCBI Taxonomy" id="1339352"/>
    <lineage>
        <taxon>Bacteria</taxon>
        <taxon>Pseudomonadati</taxon>
        <taxon>Bacteroidota</taxon>
        <taxon>Bacteroidia</taxon>
        <taxon>Bacteroidales</taxon>
        <taxon>Bacteroidaceae</taxon>
        <taxon>Phocaeicola</taxon>
    </lineage>
</organism>
<reference evidence="1 2" key="1">
    <citation type="submission" date="2014-04" db="EMBL/GenBank/DDBJ databases">
        <authorList>
            <person name="Sears C."/>
            <person name="Carroll K."/>
            <person name="Sack B.R."/>
            <person name="Qadri F."/>
            <person name="Myers L.L."/>
            <person name="Chung G.-T."/>
            <person name="Escheverria P."/>
            <person name="Fraser C.M."/>
            <person name="Sadzewicz L."/>
            <person name="Shefchek K.A."/>
            <person name="Tallon L."/>
            <person name="Das S.P."/>
            <person name="Daugherty S."/>
            <person name="Mongodin E.F."/>
        </authorList>
    </citation>
    <scope>NUCLEOTIDE SEQUENCE [LARGE SCALE GENOMIC DNA]</scope>
    <source>
        <strain evidence="1 2">3975 RP4</strain>
    </source>
</reference>
<dbReference type="PATRIC" id="fig|1339352.3.peg.940"/>
<evidence type="ECO:0000313" key="1">
    <source>
        <dbReference type="EMBL" id="KDS55676.1"/>
    </source>
</evidence>
<dbReference type="GeneID" id="5303297"/>